<dbReference type="InterPro" id="IPR029044">
    <property type="entry name" value="Nucleotide-diphossugar_trans"/>
</dbReference>
<dbReference type="InterPro" id="IPR001173">
    <property type="entry name" value="Glyco_trans_2-like"/>
</dbReference>
<evidence type="ECO:0000313" key="2">
    <source>
        <dbReference type="EMBL" id="QHT04182.1"/>
    </source>
</evidence>
<reference evidence="2" key="1">
    <citation type="journal article" date="2020" name="Nature">
        <title>Giant virus diversity and host interactions through global metagenomics.</title>
        <authorList>
            <person name="Schulz F."/>
            <person name="Roux S."/>
            <person name="Paez-Espino D."/>
            <person name="Jungbluth S."/>
            <person name="Walsh D.A."/>
            <person name="Denef V.J."/>
            <person name="McMahon K.D."/>
            <person name="Konstantinidis K.T."/>
            <person name="Eloe-Fadrosh E.A."/>
            <person name="Kyrpides N.C."/>
            <person name="Woyke T."/>
        </authorList>
    </citation>
    <scope>NUCLEOTIDE SEQUENCE</scope>
    <source>
        <strain evidence="2">GVMAG-M-3300021185-45</strain>
    </source>
</reference>
<dbReference type="PANTHER" id="PTHR43630:SF2">
    <property type="entry name" value="GLYCOSYLTRANSFERASE"/>
    <property type="match status" value="1"/>
</dbReference>
<name>A0A6C0CJ45_9ZZZZ</name>
<dbReference type="InterPro" id="IPR011990">
    <property type="entry name" value="TPR-like_helical_dom_sf"/>
</dbReference>
<dbReference type="SUPFAM" id="SSF48452">
    <property type="entry name" value="TPR-like"/>
    <property type="match status" value="1"/>
</dbReference>
<proteinExistence type="predicted"/>
<dbReference type="Gene3D" id="1.25.40.10">
    <property type="entry name" value="Tetratricopeptide repeat domain"/>
    <property type="match status" value="1"/>
</dbReference>
<evidence type="ECO:0000259" key="1">
    <source>
        <dbReference type="Pfam" id="PF00535"/>
    </source>
</evidence>
<accession>A0A6C0CJ45</accession>
<feature type="domain" description="Glycosyltransferase 2-like" evidence="1">
    <location>
        <begin position="24"/>
        <end position="111"/>
    </location>
</feature>
<dbReference type="EMBL" id="MN739424">
    <property type="protein sequence ID" value="QHT04182.1"/>
    <property type="molecule type" value="Genomic_DNA"/>
</dbReference>
<dbReference type="AlphaFoldDB" id="A0A6C0CJ45"/>
<dbReference type="PANTHER" id="PTHR43630">
    <property type="entry name" value="POLY-BETA-1,6-N-ACETYL-D-GLUCOSAMINE SYNTHASE"/>
    <property type="match status" value="1"/>
</dbReference>
<sequence length="393" mass="47092">MENNIENMINKSNQNKKTICFATMCKNEEHCIRDTLESVYKYIDYWVVHDTGSTDNTIQLVKDFFAEKNIPGELFEGEWVGFDHNKTQLFDRCYNKTDYILHLDADDIFHGIPDFSLLNKETADAYYFNCYRGVFYNVLLIFNNRHHWKFCGVAHTTIRDLDKENYSESRVFISESFYLLSRDTGSRSNDPEKYYKDALRLKDQFFNTLFDDPDNLNNRSVFYTAQSYMDSNKLEDAIKWYNLYLKLKNTWTEEQFESCIRIAKCLIRINPDDSFLIKKYIDMAINIFNDRCEPYYIYGQYCNQRHKWKEGYEYLVKTVNNDNYLDVKKKYHLFVEKSKYFPFNLDELSVSCYYLNKKDEGIDYINKIINCPEIANSKDRIIKNKHFLEGIQV</sequence>
<dbReference type="Gene3D" id="3.90.550.10">
    <property type="entry name" value="Spore Coat Polysaccharide Biosynthesis Protein SpsA, Chain A"/>
    <property type="match status" value="1"/>
</dbReference>
<dbReference type="Pfam" id="PF00535">
    <property type="entry name" value="Glycos_transf_2"/>
    <property type="match status" value="1"/>
</dbReference>
<protein>
    <recommendedName>
        <fullName evidence="1">Glycosyltransferase 2-like domain-containing protein</fullName>
    </recommendedName>
</protein>
<organism evidence="2">
    <name type="scientific">viral metagenome</name>
    <dbReference type="NCBI Taxonomy" id="1070528"/>
    <lineage>
        <taxon>unclassified sequences</taxon>
        <taxon>metagenomes</taxon>
        <taxon>organismal metagenomes</taxon>
    </lineage>
</organism>
<dbReference type="SUPFAM" id="SSF53448">
    <property type="entry name" value="Nucleotide-diphospho-sugar transferases"/>
    <property type="match status" value="1"/>
</dbReference>